<dbReference type="PANTHER" id="PTHR43798">
    <property type="entry name" value="MONOACYLGLYCEROL LIPASE"/>
    <property type="match status" value="1"/>
</dbReference>
<dbReference type="InterPro" id="IPR029058">
    <property type="entry name" value="AB_hydrolase_fold"/>
</dbReference>
<evidence type="ECO:0000313" key="4">
    <source>
        <dbReference type="Proteomes" id="UP000187251"/>
    </source>
</evidence>
<accession>A0A1R1K084</accession>
<dbReference type="PRINTS" id="PR00111">
    <property type="entry name" value="ABHYDROLASE"/>
</dbReference>
<feature type="domain" description="AB hydrolase-1" evidence="2">
    <location>
        <begin position="54"/>
        <end position="284"/>
    </location>
</feature>
<reference evidence="3 4" key="1">
    <citation type="submission" date="2016-09" db="EMBL/GenBank/DDBJ databases">
        <title>Phylogenomics of Achromobacter.</title>
        <authorList>
            <person name="Jeukens J."/>
            <person name="Freschi L."/>
            <person name="Vincent A.T."/>
            <person name="Emond-Rheault J.-G."/>
            <person name="Kukavica-Ibrulj I."/>
            <person name="Charette S.J."/>
            <person name="Levesque R.C."/>
        </authorList>
    </citation>
    <scope>NUCLEOTIDE SEQUENCE [LARGE SCALE GENOMIC DNA]</scope>
    <source>
        <strain evidence="3 4">AUS488</strain>
    </source>
</reference>
<organism evidence="3 4">
    <name type="scientific">Alcaligenes xylosoxydans xylosoxydans</name>
    <name type="common">Achromobacter xylosoxidans</name>
    <dbReference type="NCBI Taxonomy" id="85698"/>
    <lineage>
        <taxon>Bacteria</taxon>
        <taxon>Pseudomonadati</taxon>
        <taxon>Pseudomonadota</taxon>
        <taxon>Betaproteobacteria</taxon>
        <taxon>Burkholderiales</taxon>
        <taxon>Alcaligenaceae</taxon>
        <taxon>Achromobacter</taxon>
    </lineage>
</organism>
<dbReference type="EMBL" id="MJMN01000001">
    <property type="protein sequence ID" value="OMG92842.1"/>
    <property type="molecule type" value="Genomic_DNA"/>
</dbReference>
<name>A0A1R1K084_ALCXX</name>
<comment type="caution">
    <text evidence="3">The sequence shown here is derived from an EMBL/GenBank/DDBJ whole genome shotgun (WGS) entry which is preliminary data.</text>
</comment>
<dbReference type="OrthoDB" id="2086224at2"/>
<dbReference type="GO" id="GO:0016787">
    <property type="term" value="F:hydrolase activity"/>
    <property type="evidence" value="ECO:0007669"/>
    <property type="project" value="UniProtKB-KW"/>
</dbReference>
<keyword evidence="3" id="KW-0378">Hydrolase</keyword>
<protein>
    <submittedName>
        <fullName evidence="3">Alpha/beta hydrolase</fullName>
    </submittedName>
</protein>
<gene>
    <name evidence="3" type="ORF">BIZ92_00460</name>
</gene>
<dbReference type="Gene3D" id="3.40.50.1820">
    <property type="entry name" value="alpha/beta hydrolase"/>
    <property type="match status" value="1"/>
</dbReference>
<sequence>MPGQPLFRPFRRLLAMIALLSASAVAVADGRQYTAVAPDGVTLAIQEAGDPAGPAIVFVHGLLGSRLSWAAQLSSPVLQRYRLIAYDLRGHGQSGKPTAPQAYTDGRRWADDLATVIAASGARQPVLVGWSLGAAVTTNYLAAHGDGDIAGAVYVGGVIELDASQIAPHPEVYRGMASTDLKTHLDAERAFLALCFETQPDTATFERLLANAALASPGMQAAVPRMTIAARQGLGAMRKPLWLIYGARDALVRAEPSLERARQLNPRVRGSVYAASGHAPFVEEAERFNRDLAAFVDAAAGR</sequence>
<dbReference type="GO" id="GO:0016020">
    <property type="term" value="C:membrane"/>
    <property type="evidence" value="ECO:0007669"/>
    <property type="project" value="TreeGrafter"/>
</dbReference>
<dbReference type="RefSeq" id="WP_076407624.1">
    <property type="nucleotide sequence ID" value="NZ_AP028040.1"/>
</dbReference>
<dbReference type="SUPFAM" id="SSF53474">
    <property type="entry name" value="alpha/beta-Hydrolases"/>
    <property type="match status" value="1"/>
</dbReference>
<dbReference type="PANTHER" id="PTHR43798:SF33">
    <property type="entry name" value="HYDROLASE, PUTATIVE (AFU_ORTHOLOGUE AFUA_2G14860)-RELATED"/>
    <property type="match status" value="1"/>
</dbReference>
<evidence type="ECO:0000256" key="1">
    <source>
        <dbReference type="SAM" id="SignalP"/>
    </source>
</evidence>
<evidence type="ECO:0000259" key="2">
    <source>
        <dbReference type="Pfam" id="PF00561"/>
    </source>
</evidence>
<dbReference type="AlphaFoldDB" id="A0A1R1K084"/>
<dbReference type="InterPro" id="IPR000073">
    <property type="entry name" value="AB_hydrolase_1"/>
</dbReference>
<dbReference type="InterPro" id="IPR050266">
    <property type="entry name" value="AB_hydrolase_sf"/>
</dbReference>
<dbReference type="Proteomes" id="UP000187251">
    <property type="component" value="Unassembled WGS sequence"/>
</dbReference>
<feature type="signal peptide" evidence="1">
    <location>
        <begin position="1"/>
        <end position="28"/>
    </location>
</feature>
<evidence type="ECO:0000313" key="3">
    <source>
        <dbReference type="EMBL" id="OMG92842.1"/>
    </source>
</evidence>
<dbReference type="Pfam" id="PF00561">
    <property type="entry name" value="Abhydrolase_1"/>
    <property type="match status" value="1"/>
</dbReference>
<keyword evidence="1" id="KW-0732">Signal</keyword>
<feature type="chain" id="PRO_5012819676" evidence="1">
    <location>
        <begin position="29"/>
        <end position="302"/>
    </location>
</feature>
<proteinExistence type="predicted"/>